<dbReference type="Gene3D" id="1.10.150.590">
    <property type="entry name" value="Dinitrogenase iron-molybdenum cofactor, N-terminal"/>
    <property type="match status" value="1"/>
</dbReference>
<dbReference type="KEGG" id="ttu:TERTU_1531"/>
<evidence type="ECO:0000259" key="3">
    <source>
        <dbReference type="Pfam" id="PF02579"/>
    </source>
</evidence>
<evidence type="ECO:0000259" key="4">
    <source>
        <dbReference type="Pfam" id="PF16844"/>
    </source>
</evidence>
<keyword evidence="2" id="KW-0535">Nitrogen fixation</keyword>
<accession>C5BTA4</accession>
<dbReference type="SUPFAM" id="SSF53146">
    <property type="entry name" value="Nitrogenase accessory factor-like"/>
    <property type="match status" value="1"/>
</dbReference>
<evidence type="ECO:0000256" key="2">
    <source>
        <dbReference type="ARBA" id="ARBA00023231"/>
    </source>
</evidence>
<keyword evidence="6" id="KW-1185">Reference proteome</keyword>
<dbReference type="Gene3D" id="3.30.420.130">
    <property type="entry name" value="Dinitrogenase iron-molybdenum cofactor biosynthesis domain"/>
    <property type="match status" value="1"/>
</dbReference>
<gene>
    <name evidence="5" type="ordered locus">TERTU_1531</name>
</gene>
<reference evidence="5 6" key="1">
    <citation type="journal article" date="2009" name="PLoS ONE">
        <title>The complete genome of Teredinibacter turnerae T7901: an intracellular endosymbiont of marine wood-boring bivalves (shipworms).</title>
        <authorList>
            <person name="Yang J.C."/>
            <person name="Madupu R."/>
            <person name="Durkin A.S."/>
            <person name="Ekborg N.A."/>
            <person name="Pedamallu C.S."/>
            <person name="Hostetler J.B."/>
            <person name="Radune D."/>
            <person name="Toms B.S."/>
            <person name="Henrissat B."/>
            <person name="Coutinho P.M."/>
            <person name="Schwarz S."/>
            <person name="Field L."/>
            <person name="Trindade-Silva A.E."/>
            <person name="Soares C.A.G."/>
            <person name="Elshahawi S."/>
            <person name="Hanora A."/>
            <person name="Schmidt E.W."/>
            <person name="Haygood M.G."/>
            <person name="Posfai J."/>
            <person name="Benner J."/>
            <person name="Madinger C."/>
            <person name="Nove J."/>
            <person name="Anton B."/>
            <person name="Chaudhary K."/>
            <person name="Foster J."/>
            <person name="Holman A."/>
            <person name="Kumar S."/>
            <person name="Lessard P.A."/>
            <person name="Luyten Y.A."/>
            <person name="Slatko B."/>
            <person name="Wood N."/>
            <person name="Wu B."/>
            <person name="Teplitski M."/>
            <person name="Mougous J.D."/>
            <person name="Ward N."/>
            <person name="Eisen J.A."/>
            <person name="Badger J.H."/>
            <person name="Distel D.L."/>
        </authorList>
    </citation>
    <scope>NUCLEOTIDE SEQUENCE [LARGE SCALE GENOMIC DNA]</scope>
    <source>
        <strain evidence="6">ATCC 39867 / T7901</strain>
    </source>
</reference>
<dbReference type="OrthoDB" id="9797941at2"/>
<dbReference type="STRING" id="377629.TERTU_1531"/>
<evidence type="ECO:0000313" key="6">
    <source>
        <dbReference type="Proteomes" id="UP000009080"/>
    </source>
</evidence>
<dbReference type="Pfam" id="PF16844">
    <property type="entry name" value="DIMCO_N"/>
    <property type="match status" value="1"/>
</dbReference>
<protein>
    <submittedName>
        <fullName evidence="5">Dinitrogenase iron-molybdenum cofactor</fullName>
    </submittedName>
</protein>
<feature type="domain" description="Dinitrogenase iron-molybdenum cofactor N-terminal" evidence="4">
    <location>
        <begin position="6"/>
        <end position="93"/>
    </location>
</feature>
<dbReference type="RefSeq" id="WP_015817356.1">
    <property type="nucleotide sequence ID" value="NC_012997.1"/>
</dbReference>
<dbReference type="InterPro" id="IPR038127">
    <property type="entry name" value="NafY_N_sf"/>
</dbReference>
<dbReference type="CDD" id="cd00853">
    <property type="entry name" value="NifX"/>
    <property type="match status" value="1"/>
</dbReference>
<dbReference type="eggNOG" id="COG1433">
    <property type="taxonomic scope" value="Bacteria"/>
</dbReference>
<evidence type="ECO:0000256" key="1">
    <source>
        <dbReference type="ARBA" id="ARBA00010285"/>
    </source>
</evidence>
<dbReference type="InterPro" id="IPR003731">
    <property type="entry name" value="Di-Nase_FeMo-co_biosynth"/>
</dbReference>
<feature type="domain" description="Dinitrogenase iron-molybdenum cofactor biosynthesis" evidence="3">
    <location>
        <begin position="117"/>
        <end position="208"/>
    </location>
</feature>
<sequence>MSVPQINRESALRIALAARVLPGIDVGMLLEIIHQRIEGEINEETLTTITVTDLKTGFASADGEEDGEDIGIGLPEMKEAVRILWGEANVEDLPEVTPLEEIPARSVRVAIASNTAEKLDGHFGSCLRFLVYQVTVDSYQLIDLRSALEADLSDDRNAFRANLIADCQVLYVVSVGGPAAAKVVRAGVYPIKKIEGGEAADILAELQKVMAGSPPPWLAKHLGDSAEKRIRFEHSSEEDIV</sequence>
<dbReference type="InterPro" id="IPR036105">
    <property type="entry name" value="DiNase_FeMo-co_biosyn_sf"/>
</dbReference>
<organism evidence="5 6">
    <name type="scientific">Teredinibacter turnerae (strain ATCC 39867 / T7901)</name>
    <dbReference type="NCBI Taxonomy" id="377629"/>
    <lineage>
        <taxon>Bacteria</taxon>
        <taxon>Pseudomonadati</taxon>
        <taxon>Pseudomonadota</taxon>
        <taxon>Gammaproteobacteria</taxon>
        <taxon>Cellvibrionales</taxon>
        <taxon>Cellvibrionaceae</taxon>
        <taxon>Teredinibacter</taxon>
    </lineage>
</organism>
<evidence type="ECO:0000313" key="5">
    <source>
        <dbReference type="EMBL" id="ACR11244.1"/>
    </source>
</evidence>
<name>C5BTA4_TERTT</name>
<dbReference type="Proteomes" id="UP000009080">
    <property type="component" value="Chromosome"/>
</dbReference>
<dbReference type="InterPro" id="IPR031763">
    <property type="entry name" value="NafY_N"/>
</dbReference>
<dbReference type="EMBL" id="CP001614">
    <property type="protein sequence ID" value="ACR11244.1"/>
    <property type="molecule type" value="Genomic_DNA"/>
</dbReference>
<dbReference type="HOGENOM" id="CLU_1128640_0_0_6"/>
<dbReference type="AlphaFoldDB" id="C5BTA4"/>
<proteinExistence type="inferred from homology"/>
<dbReference type="Pfam" id="PF02579">
    <property type="entry name" value="Nitro_FeMo-Co"/>
    <property type="match status" value="1"/>
</dbReference>
<comment type="similarity">
    <text evidence="1">Belongs to the NifX/NifY family.</text>
</comment>
<dbReference type="InterPro" id="IPR034169">
    <property type="entry name" value="NifX-like"/>
</dbReference>